<gene>
    <name evidence="1" type="ORF">B7R22_07865</name>
</gene>
<dbReference type="AlphaFoldDB" id="A0A3E0W0P2"/>
<protein>
    <submittedName>
        <fullName evidence="1">Uncharacterized protein</fullName>
    </submittedName>
</protein>
<sequence>MVTFSLRFTVAAEEPIGDDFSMTSVIKHSLRATAGAFGSYHPAGWHPKLSLTLLGPASPGSELVWTVARPDGSPWFEHRMPAPVLDDREHVAVDLERWQEGGDLDEAGTVEFTLRLVSVLDGAGELMHDELLHDGRMTVLQLPGEHRYAVDNAREPGHGLVALDTADEPDAPRLGVRMFVTGDVDVWRLEAHCVLDGVRLATGSVETADTVTANDGQTVGQTIAITFDGIRGWNNLAASGWGGDWYLLDQHDGRYQVKLVSGSAVAGEIGFDVTKCRIVAPGQVEPDVGFGVAIVVGEGGGDCYGDAQTAAASASIDDAYACRLEPERCAAGAGAGATQGASARGAIVLDDETEALLGAYVDRADRLLQTWESELAAPPPYDFGQMLAAEAVGRERAGYDELAAAVSGVDDSHQVLLAGEAIGLGDLRARVAALFPAAEARITSSAEAEADGLAPFRALLAGGKLAVFDDHPADSFVYTTTDRHIIETPEELAAAEYWFFEGPLDVPSSARVEGIEITGSVQGWRVLGWHFDTAGAVLDEFETQGLGPAAPKSAFRPPA</sequence>
<dbReference type="EMBL" id="NBXB01000027">
    <property type="protein sequence ID" value="RFA14637.1"/>
    <property type="molecule type" value="Genomic_DNA"/>
</dbReference>
<reference evidence="1 2" key="1">
    <citation type="submission" date="2017-04" db="EMBL/GenBank/DDBJ databases">
        <title>Comparative genome analysis of Subtercola boreus.</title>
        <authorList>
            <person name="Cho Y.-J."/>
            <person name="Cho A."/>
            <person name="Kim O.-S."/>
            <person name="Lee J.-I."/>
        </authorList>
    </citation>
    <scope>NUCLEOTIDE SEQUENCE [LARGE SCALE GENOMIC DNA]</scope>
    <source>
        <strain evidence="1 2">P27479</strain>
    </source>
</reference>
<evidence type="ECO:0000313" key="1">
    <source>
        <dbReference type="EMBL" id="RFA14637.1"/>
    </source>
</evidence>
<evidence type="ECO:0000313" key="2">
    <source>
        <dbReference type="Proteomes" id="UP000256541"/>
    </source>
</evidence>
<name>A0A3E0W0P2_9MICO</name>
<comment type="caution">
    <text evidence="1">The sequence shown here is derived from an EMBL/GenBank/DDBJ whole genome shotgun (WGS) entry which is preliminary data.</text>
</comment>
<organism evidence="1 2">
    <name type="scientific">Subtercola boreus</name>
    <dbReference type="NCBI Taxonomy" id="120213"/>
    <lineage>
        <taxon>Bacteria</taxon>
        <taxon>Bacillati</taxon>
        <taxon>Actinomycetota</taxon>
        <taxon>Actinomycetes</taxon>
        <taxon>Micrococcales</taxon>
        <taxon>Microbacteriaceae</taxon>
        <taxon>Subtercola</taxon>
    </lineage>
</organism>
<accession>A0A3E0W0P2</accession>
<proteinExistence type="predicted"/>
<dbReference type="Proteomes" id="UP000256541">
    <property type="component" value="Unassembled WGS sequence"/>
</dbReference>